<evidence type="ECO:0000256" key="10">
    <source>
        <dbReference type="ARBA" id="ARBA00023315"/>
    </source>
</evidence>
<feature type="region of interest" description="Disordered" evidence="14">
    <location>
        <begin position="89"/>
        <end position="110"/>
    </location>
</feature>
<dbReference type="CDD" id="cd16913">
    <property type="entry name" value="YkuD_like"/>
    <property type="match status" value="1"/>
</dbReference>
<keyword evidence="2" id="KW-1003">Cell membrane</keyword>
<gene>
    <name evidence="17" type="ORF">D7294_17405</name>
</gene>
<organism evidence="17 18">
    <name type="scientific">Streptomyces hoynatensis</name>
    <dbReference type="NCBI Taxonomy" id="1141874"/>
    <lineage>
        <taxon>Bacteria</taxon>
        <taxon>Bacillati</taxon>
        <taxon>Actinomycetota</taxon>
        <taxon>Actinomycetes</taxon>
        <taxon>Kitasatosporales</taxon>
        <taxon>Streptomycetaceae</taxon>
        <taxon>Streptomyces</taxon>
    </lineage>
</organism>
<evidence type="ECO:0000256" key="5">
    <source>
        <dbReference type="ARBA" id="ARBA00022960"/>
    </source>
</evidence>
<evidence type="ECO:0000256" key="11">
    <source>
        <dbReference type="ARBA" id="ARBA00023316"/>
    </source>
</evidence>
<keyword evidence="4 15" id="KW-0732">Signal</keyword>
<protein>
    <recommendedName>
        <fullName evidence="16">L,D-TPase catalytic domain-containing protein</fullName>
    </recommendedName>
</protein>
<dbReference type="OrthoDB" id="5242354at2"/>
<dbReference type="GO" id="GO:0071555">
    <property type="term" value="P:cell wall organization"/>
    <property type="evidence" value="ECO:0007669"/>
    <property type="project" value="UniProtKB-UniRule"/>
</dbReference>
<dbReference type="Pfam" id="PF03734">
    <property type="entry name" value="YkuD"/>
    <property type="match status" value="1"/>
</dbReference>
<keyword evidence="9" id="KW-0449">Lipoprotein</keyword>
<keyword evidence="3" id="KW-0808">Transferase</keyword>
<evidence type="ECO:0000256" key="13">
    <source>
        <dbReference type="PROSITE-ProRule" id="PRU01373"/>
    </source>
</evidence>
<dbReference type="InterPro" id="IPR050979">
    <property type="entry name" value="LD-transpeptidase"/>
</dbReference>
<dbReference type="Gene3D" id="2.60.40.3780">
    <property type="match status" value="1"/>
</dbReference>
<keyword evidence="6 13" id="KW-0573">Peptidoglycan synthesis</keyword>
<evidence type="ECO:0000256" key="6">
    <source>
        <dbReference type="ARBA" id="ARBA00022984"/>
    </source>
</evidence>
<evidence type="ECO:0000256" key="7">
    <source>
        <dbReference type="ARBA" id="ARBA00023136"/>
    </source>
</evidence>
<name>A0A3A9YXR2_9ACTN</name>
<feature type="domain" description="L,D-TPase catalytic" evidence="16">
    <location>
        <begin position="246"/>
        <end position="377"/>
    </location>
</feature>
<dbReference type="GO" id="GO:0005576">
    <property type="term" value="C:extracellular region"/>
    <property type="evidence" value="ECO:0007669"/>
    <property type="project" value="TreeGrafter"/>
</dbReference>
<evidence type="ECO:0000256" key="3">
    <source>
        <dbReference type="ARBA" id="ARBA00022679"/>
    </source>
</evidence>
<evidence type="ECO:0000256" key="14">
    <source>
        <dbReference type="SAM" id="MobiDB-lite"/>
    </source>
</evidence>
<evidence type="ECO:0000256" key="2">
    <source>
        <dbReference type="ARBA" id="ARBA00022475"/>
    </source>
</evidence>
<dbReference type="Gene3D" id="2.40.440.10">
    <property type="entry name" value="L,D-transpeptidase catalytic domain-like"/>
    <property type="match status" value="1"/>
</dbReference>
<dbReference type="EMBL" id="RBAL01000009">
    <property type="protein sequence ID" value="RKN40851.1"/>
    <property type="molecule type" value="Genomic_DNA"/>
</dbReference>
<dbReference type="FunFam" id="2.40.440.10:FF:000005">
    <property type="entry name" value="L,D-transpeptidase 2"/>
    <property type="match status" value="1"/>
</dbReference>
<dbReference type="UniPathway" id="UPA00219"/>
<dbReference type="PANTHER" id="PTHR30582:SF2">
    <property type="entry name" value="L,D-TRANSPEPTIDASE YCIB-RELATED"/>
    <property type="match status" value="1"/>
</dbReference>
<keyword evidence="10" id="KW-0012">Acyltransferase</keyword>
<dbReference type="Proteomes" id="UP000272474">
    <property type="component" value="Unassembled WGS sequence"/>
</dbReference>
<dbReference type="SUPFAM" id="SSF141523">
    <property type="entry name" value="L,D-transpeptidase catalytic domain-like"/>
    <property type="match status" value="1"/>
</dbReference>
<dbReference type="AlphaFoldDB" id="A0A3A9YXR2"/>
<sequence length="404" mass="42848">MVRTRPRRAWIPAATAVLFGALLLGTAGCSGSSEANEPPAGEGATAEQAEPVHISVAPGDGATGVATSGELQVTAQDGTLTEVTVADADGAEVPGELTEDGAGWAPTEHLANDTAYTVTATGKNSEGAEETVSSHFTTVAADATFTTNWNIPDGAEVGVGMELSLTFDAAIENPDEVRDAVQITTEPEVEVAGHWFGSNRLDFRPEEYWAPGTEVTVRLRERGVEGAPGVYGTAYEDLHFTIGRSQVSTVDVAAHTMDVVRDGERVKTIPITAGAPGRDTWLGRMVITERLVETRMDGETVGYGGEYDIPDVPHAMRLTNSGTFIHGNYWAASSVFGSENSSHGCIGLDDTRGASDESTDAYWFYEHSMIGDVVEVVNSDDEVVAPDNGLTGWNMSWSDWTAEQ</sequence>
<dbReference type="PROSITE" id="PS51257">
    <property type="entry name" value="PROKAR_LIPOPROTEIN"/>
    <property type="match status" value="1"/>
</dbReference>
<feature type="chain" id="PRO_5017367971" description="L,D-TPase catalytic domain-containing protein" evidence="15">
    <location>
        <begin position="36"/>
        <end position="404"/>
    </location>
</feature>
<evidence type="ECO:0000313" key="17">
    <source>
        <dbReference type="EMBL" id="RKN40851.1"/>
    </source>
</evidence>
<evidence type="ECO:0000259" key="16">
    <source>
        <dbReference type="PROSITE" id="PS52029"/>
    </source>
</evidence>
<keyword evidence="8" id="KW-0564">Palmitate</keyword>
<proteinExistence type="predicted"/>
<keyword evidence="11 13" id="KW-0961">Cell wall biogenesis/degradation</keyword>
<dbReference type="Gene3D" id="2.60.40.3710">
    <property type="match status" value="1"/>
</dbReference>
<dbReference type="Pfam" id="PF17964">
    <property type="entry name" value="Big_10"/>
    <property type="match status" value="1"/>
</dbReference>
<dbReference type="PANTHER" id="PTHR30582">
    <property type="entry name" value="L,D-TRANSPEPTIDASE"/>
    <property type="match status" value="1"/>
</dbReference>
<dbReference type="GO" id="GO:0018104">
    <property type="term" value="P:peptidoglycan-protein cross-linking"/>
    <property type="evidence" value="ECO:0007669"/>
    <property type="project" value="TreeGrafter"/>
</dbReference>
<accession>A0A3A9YXR2</accession>
<dbReference type="GO" id="GO:0071972">
    <property type="term" value="F:peptidoglycan L,D-transpeptidase activity"/>
    <property type="evidence" value="ECO:0007669"/>
    <property type="project" value="TreeGrafter"/>
</dbReference>
<evidence type="ECO:0000313" key="18">
    <source>
        <dbReference type="Proteomes" id="UP000272474"/>
    </source>
</evidence>
<dbReference type="GO" id="GO:0008360">
    <property type="term" value="P:regulation of cell shape"/>
    <property type="evidence" value="ECO:0007669"/>
    <property type="project" value="UniProtKB-UniRule"/>
</dbReference>
<evidence type="ECO:0000256" key="1">
    <source>
        <dbReference type="ARBA" id="ARBA00004752"/>
    </source>
</evidence>
<dbReference type="CDD" id="cd13432">
    <property type="entry name" value="LDT_IgD_like_2"/>
    <property type="match status" value="1"/>
</dbReference>
<dbReference type="InterPro" id="IPR041280">
    <property type="entry name" value="Big_10"/>
</dbReference>
<dbReference type="InterPro" id="IPR005490">
    <property type="entry name" value="LD_TPept_cat_dom"/>
</dbReference>
<dbReference type="InterPro" id="IPR038063">
    <property type="entry name" value="Transpep_catalytic_dom"/>
</dbReference>
<keyword evidence="18" id="KW-1185">Reference proteome</keyword>
<reference evidence="17 18" key="1">
    <citation type="journal article" date="2014" name="Int. J. Syst. Evol. Microbiol.">
        <title>Streptomyces hoynatensis sp. nov., isolated from deep marine sediment.</title>
        <authorList>
            <person name="Veyisoglu A."/>
            <person name="Sahin N."/>
        </authorList>
    </citation>
    <scope>NUCLEOTIDE SEQUENCE [LARGE SCALE GENOMIC DNA]</scope>
    <source>
        <strain evidence="17 18">KCTC 29097</strain>
    </source>
</reference>
<keyword evidence="7" id="KW-0472">Membrane</keyword>
<comment type="pathway">
    <text evidence="1 13">Cell wall biogenesis; peptidoglycan biosynthesis.</text>
</comment>
<feature type="signal peptide" evidence="15">
    <location>
        <begin position="1"/>
        <end position="35"/>
    </location>
</feature>
<evidence type="ECO:0000256" key="15">
    <source>
        <dbReference type="SAM" id="SignalP"/>
    </source>
</evidence>
<evidence type="ECO:0000256" key="4">
    <source>
        <dbReference type="ARBA" id="ARBA00022729"/>
    </source>
</evidence>
<comment type="caution">
    <text evidence="17">The sequence shown here is derived from an EMBL/GenBank/DDBJ whole genome shotgun (WGS) entry which is preliminary data.</text>
</comment>
<feature type="active site" description="Nucleophile" evidence="13">
    <location>
        <position position="345"/>
    </location>
</feature>
<comment type="pathway">
    <text evidence="12">Glycan biosynthesis.</text>
</comment>
<keyword evidence="5 13" id="KW-0133">Cell shape</keyword>
<evidence type="ECO:0000256" key="9">
    <source>
        <dbReference type="ARBA" id="ARBA00023288"/>
    </source>
</evidence>
<evidence type="ECO:0000256" key="8">
    <source>
        <dbReference type="ARBA" id="ARBA00023139"/>
    </source>
</evidence>
<feature type="active site" description="Proton donor/acceptor" evidence="13">
    <location>
        <position position="326"/>
    </location>
</feature>
<evidence type="ECO:0000256" key="12">
    <source>
        <dbReference type="ARBA" id="ARBA00060592"/>
    </source>
</evidence>
<dbReference type="GO" id="GO:0016746">
    <property type="term" value="F:acyltransferase activity"/>
    <property type="evidence" value="ECO:0007669"/>
    <property type="project" value="UniProtKB-KW"/>
</dbReference>
<dbReference type="PROSITE" id="PS52029">
    <property type="entry name" value="LD_TPASE"/>
    <property type="match status" value="1"/>
</dbReference>